<dbReference type="SUPFAM" id="SSF54593">
    <property type="entry name" value="Glyoxalase/Bleomycin resistance protein/Dihydroxybiphenyl dioxygenase"/>
    <property type="match status" value="1"/>
</dbReference>
<protein>
    <recommendedName>
        <fullName evidence="2">Aldoketomutase</fullName>
    </recommendedName>
    <alternativeName>
        <fullName evidence="1">Ketone-aldehyde mutase</fullName>
    </alternativeName>
    <alternativeName>
        <fullName evidence="3">Methylglyoxalase</fullName>
    </alternativeName>
    <alternativeName>
        <fullName evidence="4">S-D-lactoylglutathione methylglyoxal lyase</fullName>
    </alternativeName>
</protein>
<dbReference type="GO" id="GO:0005737">
    <property type="term" value="C:cytoplasm"/>
    <property type="evidence" value="ECO:0007669"/>
    <property type="project" value="TreeGrafter"/>
</dbReference>
<evidence type="ECO:0000313" key="6">
    <source>
        <dbReference type="EMBL" id="TWH15751.1"/>
    </source>
</evidence>
<dbReference type="AlphaFoldDB" id="A0A562E1L6"/>
<evidence type="ECO:0000256" key="1">
    <source>
        <dbReference type="ARBA" id="ARBA00030291"/>
    </source>
</evidence>
<keyword evidence="6" id="KW-0456">Lyase</keyword>
<evidence type="ECO:0000256" key="2">
    <source>
        <dbReference type="ARBA" id="ARBA00030892"/>
    </source>
</evidence>
<dbReference type="GO" id="GO:0004462">
    <property type="term" value="F:lactoylglutathione lyase activity"/>
    <property type="evidence" value="ECO:0007669"/>
    <property type="project" value="TreeGrafter"/>
</dbReference>
<evidence type="ECO:0000259" key="5">
    <source>
        <dbReference type="PROSITE" id="PS51819"/>
    </source>
</evidence>
<organism evidence="6 7">
    <name type="scientific">Rhodococcus rhodochrous J45</name>
    <dbReference type="NCBI Taxonomy" id="935266"/>
    <lineage>
        <taxon>Bacteria</taxon>
        <taxon>Bacillati</taxon>
        <taxon>Actinomycetota</taxon>
        <taxon>Actinomycetes</taxon>
        <taxon>Mycobacteriales</taxon>
        <taxon>Nocardiaceae</taxon>
        <taxon>Rhodococcus</taxon>
    </lineage>
</organism>
<dbReference type="Pfam" id="PF00903">
    <property type="entry name" value="Glyoxalase"/>
    <property type="match status" value="1"/>
</dbReference>
<gene>
    <name evidence="6" type="ORF">L618_000300003250</name>
</gene>
<proteinExistence type="predicted"/>
<dbReference type="GO" id="GO:0019243">
    <property type="term" value="P:methylglyoxal catabolic process to D-lactate via S-lactoyl-glutathione"/>
    <property type="evidence" value="ECO:0007669"/>
    <property type="project" value="TreeGrafter"/>
</dbReference>
<reference evidence="6 7" key="1">
    <citation type="submission" date="2019-07" db="EMBL/GenBank/DDBJ databases">
        <title>Genome sequencing of lignin-degrading bacterial isolates.</title>
        <authorList>
            <person name="Gladden J."/>
        </authorList>
    </citation>
    <scope>NUCLEOTIDE SEQUENCE [LARGE SCALE GENOMIC DNA]</scope>
    <source>
        <strain evidence="6 7">J45</strain>
    </source>
</reference>
<dbReference type="EMBL" id="VLJT01000028">
    <property type="protein sequence ID" value="TWH15751.1"/>
    <property type="molecule type" value="Genomic_DNA"/>
</dbReference>
<dbReference type="InterPro" id="IPR029068">
    <property type="entry name" value="Glyas_Bleomycin-R_OHBP_Dase"/>
</dbReference>
<dbReference type="InterPro" id="IPR004360">
    <property type="entry name" value="Glyas_Fos-R_dOase_dom"/>
</dbReference>
<feature type="domain" description="VOC" evidence="5">
    <location>
        <begin position="10"/>
        <end position="132"/>
    </location>
</feature>
<dbReference type="PANTHER" id="PTHR46036:SF5">
    <property type="entry name" value="LACTOYLGLUTATHIONE LYASE"/>
    <property type="match status" value="1"/>
</dbReference>
<comment type="caution">
    <text evidence="6">The sequence shown here is derived from an EMBL/GenBank/DDBJ whole genome shotgun (WGS) entry which is preliminary data.</text>
</comment>
<evidence type="ECO:0000256" key="4">
    <source>
        <dbReference type="ARBA" id="ARBA00033298"/>
    </source>
</evidence>
<name>A0A562E1L6_RHORH</name>
<dbReference type="PROSITE" id="PS51819">
    <property type="entry name" value="VOC"/>
    <property type="match status" value="1"/>
</dbReference>
<dbReference type="PANTHER" id="PTHR46036">
    <property type="entry name" value="LACTOYLGLUTATHIONE LYASE"/>
    <property type="match status" value="1"/>
</dbReference>
<evidence type="ECO:0000256" key="3">
    <source>
        <dbReference type="ARBA" id="ARBA00032460"/>
    </source>
</evidence>
<dbReference type="Proteomes" id="UP000317573">
    <property type="component" value="Unassembled WGS sequence"/>
</dbReference>
<dbReference type="InterPro" id="IPR037523">
    <property type="entry name" value="VOC_core"/>
</dbReference>
<accession>A0A562E1L6</accession>
<evidence type="ECO:0000313" key="7">
    <source>
        <dbReference type="Proteomes" id="UP000317573"/>
    </source>
</evidence>
<dbReference type="RefSeq" id="WP_145692332.1">
    <property type="nucleotide sequence ID" value="NZ_VLJT01000028.1"/>
</dbReference>
<sequence length="133" mass="14363">MTVQESGAPTLLSLTALRVADLERSAEFYTRGCGFAHDKDLDTPTFRASIVRAGAAGLELVVPTGIEGETPHEHGNMFVKIVLNTDDVRERMADACRHGGVEEAPATELEAYGMVIGTVRDPDGYLVEFVQRG</sequence>
<dbReference type="Gene3D" id="3.10.180.10">
    <property type="entry name" value="2,3-Dihydroxybiphenyl 1,2-Dioxygenase, domain 1"/>
    <property type="match status" value="1"/>
</dbReference>